<accession>K7QG87</accession>
<organism evidence="2">
    <name type="scientific">Aelurostrongylus abstrusus</name>
    <name type="common">Cat lungworm</name>
    <name type="synonym">Strongylus abstrusus</name>
    <dbReference type="NCBI Taxonomy" id="321389"/>
    <lineage>
        <taxon>Eukaryota</taxon>
        <taxon>Metazoa</taxon>
        <taxon>Ecdysozoa</taxon>
        <taxon>Nematoda</taxon>
        <taxon>Chromadorea</taxon>
        <taxon>Rhabditida</taxon>
        <taxon>Rhabditina</taxon>
        <taxon>Rhabditomorpha</taxon>
        <taxon>Strongyloidea</taxon>
        <taxon>Metastrongylidae</taxon>
        <taxon>Aelurostrongylus</taxon>
    </lineage>
</organism>
<reference evidence="2" key="1">
    <citation type="journal article" date="2013" name="Gene">
        <title>The mitochondrial genome of Aelurostrongylus abstrusus-diagnostic, epidemiological and systematic implications.</title>
        <authorList>
            <person name="Jabbar A."/>
            <person name="Jex A.R."/>
            <person name="Mohandas N."/>
            <person name="Hall R.S."/>
            <person name="Littlewood D.T."/>
            <person name="Gasser R.B."/>
        </authorList>
    </citation>
    <scope>NUCLEOTIDE SEQUENCE</scope>
</reference>
<gene>
    <name evidence="2" type="primary">ND6</name>
</gene>
<protein>
    <submittedName>
        <fullName evidence="2">NADH dehydrogenase subunit 6</fullName>
    </submittedName>
</protein>
<dbReference type="AlphaFoldDB" id="K7QG87"/>
<feature type="transmembrane region" description="Helical" evidence="1">
    <location>
        <begin position="111"/>
        <end position="132"/>
    </location>
</feature>
<dbReference type="CTD" id="4541"/>
<keyword evidence="1" id="KW-1133">Transmembrane helix</keyword>
<keyword evidence="1" id="KW-0472">Membrane</keyword>
<name>K7QG87_AELAB</name>
<dbReference type="EMBL" id="JX519458">
    <property type="protein sequence ID" value="AFT65552.1"/>
    <property type="molecule type" value="Genomic_DNA"/>
</dbReference>
<evidence type="ECO:0000313" key="2">
    <source>
        <dbReference type="EMBL" id="AFT65552.1"/>
    </source>
</evidence>
<evidence type="ECO:0000256" key="1">
    <source>
        <dbReference type="SAM" id="Phobius"/>
    </source>
</evidence>
<proteinExistence type="predicted"/>
<keyword evidence="1" id="KW-0812">Transmembrane</keyword>
<feature type="transmembrane region" description="Helical" evidence="1">
    <location>
        <begin position="21"/>
        <end position="43"/>
    </location>
</feature>
<dbReference type="GeneID" id="14048194"/>
<geneLocation type="mitochondrion" evidence="2"/>
<keyword evidence="2" id="KW-0496">Mitochondrion</keyword>
<sequence>MFLSLFFCLMSYLNNDPVKCSFFLVLSMLLLMPAMSFFSYVWYSYFVSMIFLSGVFVILVYFSSLSSFFFFKAYWSVLFFFLSLFFFSVGLLSFCSFNFLGLSVFYCKVNFFLLLYLVFILLGYMNFVSYYLSFSGALRKV</sequence>
<feature type="transmembrane region" description="Helical" evidence="1">
    <location>
        <begin position="78"/>
        <end position="105"/>
    </location>
</feature>
<dbReference type="RefSeq" id="YP_007024792.1">
    <property type="nucleotide sequence ID" value="NC_019571.1"/>
</dbReference>
<feature type="transmembrane region" description="Helical" evidence="1">
    <location>
        <begin position="49"/>
        <end position="71"/>
    </location>
</feature>